<reference evidence="2 3" key="1">
    <citation type="submission" date="2018-01" db="EMBL/GenBank/DDBJ databases">
        <title>A novel member of the phylum Bacteroidetes isolated from glacier ice.</title>
        <authorList>
            <person name="Liu Q."/>
            <person name="Xin Y.-H."/>
        </authorList>
    </citation>
    <scope>NUCLEOTIDE SEQUENCE [LARGE SCALE GENOMIC DNA]</scope>
    <source>
        <strain evidence="2 3">RB1R16</strain>
    </source>
</reference>
<proteinExistence type="predicted"/>
<evidence type="ECO:0000313" key="3">
    <source>
        <dbReference type="Proteomes" id="UP000239872"/>
    </source>
</evidence>
<dbReference type="RefSeq" id="WP_105040019.1">
    <property type="nucleotide sequence ID" value="NZ_PPSL01000004.1"/>
</dbReference>
<dbReference type="AlphaFoldDB" id="A0A2S7SSW3"/>
<keyword evidence="3" id="KW-1185">Reference proteome</keyword>
<feature type="transmembrane region" description="Helical" evidence="1">
    <location>
        <begin position="64"/>
        <end position="84"/>
    </location>
</feature>
<evidence type="ECO:0000256" key="1">
    <source>
        <dbReference type="SAM" id="Phobius"/>
    </source>
</evidence>
<protein>
    <recommendedName>
        <fullName evidence="4">DUF983 domain-containing protein</fullName>
    </recommendedName>
</protein>
<keyword evidence="1" id="KW-0472">Membrane</keyword>
<sequence length="135" mass="15449">MDKTAKRPLLPAFFGMKCPNCRTGFVFQNKSVFPLGKTVALKDSCNVCGQKLTSEKNNGAGMNYALTVVIFMLNLLWFCPLYLALKENPNESWYENNSVFWYLGSSITVVILLQPWLMRLSRMTYLYMYFVSGAK</sequence>
<organism evidence="2 3">
    <name type="scientific">Flavipsychrobacter stenotrophus</name>
    <dbReference type="NCBI Taxonomy" id="2077091"/>
    <lineage>
        <taxon>Bacteria</taxon>
        <taxon>Pseudomonadati</taxon>
        <taxon>Bacteroidota</taxon>
        <taxon>Chitinophagia</taxon>
        <taxon>Chitinophagales</taxon>
        <taxon>Chitinophagaceae</taxon>
        <taxon>Flavipsychrobacter</taxon>
    </lineage>
</organism>
<comment type="caution">
    <text evidence="2">The sequence shown here is derived from an EMBL/GenBank/DDBJ whole genome shotgun (WGS) entry which is preliminary data.</text>
</comment>
<feature type="transmembrane region" description="Helical" evidence="1">
    <location>
        <begin position="99"/>
        <end position="118"/>
    </location>
</feature>
<evidence type="ECO:0000313" key="2">
    <source>
        <dbReference type="EMBL" id="PQJ10010.1"/>
    </source>
</evidence>
<dbReference type="Proteomes" id="UP000239872">
    <property type="component" value="Unassembled WGS sequence"/>
</dbReference>
<keyword evidence="1" id="KW-0812">Transmembrane</keyword>
<dbReference type="EMBL" id="PPSL01000004">
    <property type="protein sequence ID" value="PQJ10010.1"/>
    <property type="molecule type" value="Genomic_DNA"/>
</dbReference>
<keyword evidence="1" id="KW-1133">Transmembrane helix</keyword>
<dbReference type="OrthoDB" id="9790326at2"/>
<name>A0A2S7SSW3_9BACT</name>
<evidence type="ECO:0008006" key="4">
    <source>
        <dbReference type="Google" id="ProtNLM"/>
    </source>
</evidence>
<accession>A0A2S7SSW3</accession>
<gene>
    <name evidence="2" type="ORF">CJD36_015030</name>
</gene>